<feature type="transmembrane region" description="Helical" evidence="7">
    <location>
        <begin position="296"/>
        <end position="320"/>
    </location>
</feature>
<dbReference type="InterPro" id="IPR002110">
    <property type="entry name" value="Ankyrin_rpt"/>
</dbReference>
<evidence type="ECO:0000313" key="10">
    <source>
        <dbReference type="Proteomes" id="UP000027120"/>
    </source>
</evidence>
<evidence type="ECO:0000256" key="4">
    <source>
        <dbReference type="ARBA" id="ARBA00022989"/>
    </source>
</evidence>
<dbReference type="GO" id="GO:0016020">
    <property type="term" value="C:membrane"/>
    <property type="evidence" value="ECO:0007669"/>
    <property type="project" value="UniProtKB-SubCell"/>
</dbReference>
<dbReference type="EMBL" id="KK785302">
    <property type="protein sequence ID" value="KDO44474.1"/>
    <property type="molecule type" value="Genomic_DNA"/>
</dbReference>
<protein>
    <recommendedName>
        <fullName evidence="8">PGG domain-containing protein</fullName>
    </recommendedName>
</protein>
<keyword evidence="6 7" id="KW-0472">Membrane</keyword>
<keyword evidence="2 7" id="KW-0812">Transmembrane</keyword>
<accession>A0A067DN98</accession>
<evidence type="ECO:0000256" key="1">
    <source>
        <dbReference type="ARBA" id="ARBA00004141"/>
    </source>
</evidence>
<evidence type="ECO:0000256" key="2">
    <source>
        <dbReference type="ARBA" id="ARBA00022692"/>
    </source>
</evidence>
<evidence type="ECO:0000313" key="9">
    <source>
        <dbReference type="EMBL" id="KDO44474.1"/>
    </source>
</evidence>
<evidence type="ECO:0000256" key="7">
    <source>
        <dbReference type="SAM" id="Phobius"/>
    </source>
</evidence>
<evidence type="ECO:0000256" key="3">
    <source>
        <dbReference type="ARBA" id="ARBA00022737"/>
    </source>
</evidence>
<feature type="transmembrane region" description="Helical" evidence="7">
    <location>
        <begin position="258"/>
        <end position="276"/>
    </location>
</feature>
<keyword evidence="4 7" id="KW-1133">Transmembrane helix</keyword>
<dbReference type="SUPFAM" id="SSF48403">
    <property type="entry name" value="Ankyrin repeat"/>
    <property type="match status" value="1"/>
</dbReference>
<dbReference type="Pfam" id="PF12796">
    <property type="entry name" value="Ank_2"/>
    <property type="match status" value="1"/>
</dbReference>
<dbReference type="PANTHER" id="PTHR24186:SF37">
    <property type="entry name" value="PGG DOMAIN-CONTAINING PROTEIN"/>
    <property type="match status" value="1"/>
</dbReference>
<comment type="subcellular location">
    <subcellularLocation>
        <location evidence="1">Membrane</location>
        <topology evidence="1">Multi-pass membrane protein</topology>
    </subcellularLocation>
</comment>
<dbReference type="STRING" id="2711.A0A067DN98"/>
<dbReference type="SMR" id="A0A067DN98"/>
<evidence type="ECO:0000256" key="6">
    <source>
        <dbReference type="ARBA" id="ARBA00023136"/>
    </source>
</evidence>
<feature type="non-terminal residue" evidence="9">
    <location>
        <position position="323"/>
    </location>
</feature>
<dbReference type="Gene3D" id="1.25.40.20">
    <property type="entry name" value="Ankyrin repeat-containing domain"/>
    <property type="match status" value="1"/>
</dbReference>
<organism evidence="9 10">
    <name type="scientific">Citrus sinensis</name>
    <name type="common">Sweet orange</name>
    <name type="synonym">Citrus aurantium var. sinensis</name>
    <dbReference type="NCBI Taxonomy" id="2711"/>
    <lineage>
        <taxon>Eukaryota</taxon>
        <taxon>Viridiplantae</taxon>
        <taxon>Streptophyta</taxon>
        <taxon>Embryophyta</taxon>
        <taxon>Tracheophyta</taxon>
        <taxon>Spermatophyta</taxon>
        <taxon>Magnoliopsida</taxon>
        <taxon>eudicotyledons</taxon>
        <taxon>Gunneridae</taxon>
        <taxon>Pentapetalae</taxon>
        <taxon>rosids</taxon>
        <taxon>malvids</taxon>
        <taxon>Sapindales</taxon>
        <taxon>Rutaceae</taxon>
        <taxon>Aurantioideae</taxon>
        <taxon>Citrus</taxon>
    </lineage>
</organism>
<dbReference type="AlphaFoldDB" id="A0A067DN98"/>
<dbReference type="PANTHER" id="PTHR24186">
    <property type="entry name" value="PROTEIN PHOSPHATASE 1 REGULATORY SUBUNIT"/>
    <property type="match status" value="1"/>
</dbReference>
<dbReference type="Proteomes" id="UP000027120">
    <property type="component" value="Unassembled WGS sequence"/>
</dbReference>
<keyword evidence="5" id="KW-0040">ANK repeat</keyword>
<feature type="domain" description="PGG" evidence="8">
    <location>
        <begin position="252"/>
        <end position="321"/>
    </location>
</feature>
<reference evidence="9 10" key="1">
    <citation type="submission" date="2014-04" db="EMBL/GenBank/DDBJ databases">
        <authorList>
            <consortium name="International Citrus Genome Consortium"/>
            <person name="Gmitter F."/>
            <person name="Chen C."/>
            <person name="Farmerie W."/>
            <person name="Harkins T."/>
            <person name="Desany B."/>
            <person name="Mohiuddin M."/>
            <person name="Kodira C."/>
            <person name="Borodovsky M."/>
            <person name="Lomsadze A."/>
            <person name="Burns P."/>
            <person name="Jenkins J."/>
            <person name="Prochnik S."/>
            <person name="Shu S."/>
            <person name="Chapman J."/>
            <person name="Pitluck S."/>
            <person name="Schmutz J."/>
            <person name="Rokhsar D."/>
        </authorList>
    </citation>
    <scope>NUCLEOTIDE SEQUENCE</scope>
</reference>
<proteinExistence type="predicted"/>
<evidence type="ECO:0000259" key="8">
    <source>
        <dbReference type="Pfam" id="PF13962"/>
    </source>
</evidence>
<name>A0A067DN98_CITSI</name>
<dbReference type="Pfam" id="PF13962">
    <property type="entry name" value="PGG"/>
    <property type="match status" value="1"/>
</dbReference>
<dbReference type="PaxDb" id="2711-XP_006492598.1"/>
<keyword evidence="3" id="KW-0677">Repeat</keyword>
<keyword evidence="10" id="KW-1185">Reference proteome</keyword>
<evidence type="ECO:0000256" key="5">
    <source>
        <dbReference type="ARBA" id="ARBA00023043"/>
    </source>
</evidence>
<sequence length="323" mass="36078">MKSMLYEAALKGCEPTLLELLQQDQLIIGRVGVNCLSEFPLHAAALLGHVDFEGEIRRQKPELAGELDSNQFSALHIASQKVHVDKIKALLQVNPAWCFAGDLDGSPLHLAAMKGRIDVLEELFRTRPLAASATMIWGETILHLCVKHNQLDALKFLLDNMDDPQFLNAEDDYGMTITQLAVAVKLCFQNLVELVEEYCHSKWGYVIRFLTTRTMIEVNALNANGFMALDTLAQSKRDKKDWEIEDWKMIGWKKMRNALMVVASLTATMAFQAGVNPPHGPWQDTSFSSSQGHATAHRYTCILFFNTTGFLASLSIILLLSIG</sequence>
<dbReference type="InterPro" id="IPR036770">
    <property type="entry name" value="Ankyrin_rpt-contain_sf"/>
</dbReference>
<dbReference type="SMART" id="SM00248">
    <property type="entry name" value="ANK"/>
    <property type="match status" value="3"/>
</dbReference>
<dbReference type="InterPro" id="IPR026961">
    <property type="entry name" value="PGG_dom"/>
</dbReference>
<gene>
    <name evidence="9" type="ORF">CISIN_1g048253mg</name>
</gene>
<dbReference type="eggNOG" id="KOG0504">
    <property type="taxonomic scope" value="Eukaryota"/>
</dbReference>